<proteinExistence type="predicted"/>
<name>A0A0S6VXA3_9BACT</name>
<dbReference type="Proteomes" id="UP000030700">
    <property type="component" value="Unassembled WGS sequence"/>
</dbReference>
<organism evidence="1">
    <name type="scientific">Candidatus Moduliflexus flocculans</name>
    <dbReference type="NCBI Taxonomy" id="1499966"/>
    <lineage>
        <taxon>Bacteria</taxon>
        <taxon>Candidatus Moduliflexota</taxon>
        <taxon>Candidatus Moduliflexia</taxon>
        <taxon>Candidatus Moduliflexales</taxon>
        <taxon>Candidatus Moduliflexaceae</taxon>
    </lineage>
</organism>
<accession>A0A0S6VXA3</accession>
<dbReference type="AlphaFoldDB" id="A0A0S6VXA3"/>
<gene>
    <name evidence="1" type="ORF">U14_01872</name>
</gene>
<reference evidence="1" key="1">
    <citation type="journal article" date="2015" name="PeerJ">
        <title>First genomic representation of candidate bacterial phylum KSB3 points to enhanced environmental sensing as a trigger of wastewater bulking.</title>
        <authorList>
            <person name="Sekiguchi Y."/>
            <person name="Ohashi A."/>
            <person name="Parks D.H."/>
            <person name="Yamauchi T."/>
            <person name="Tyson G.W."/>
            <person name="Hugenholtz P."/>
        </authorList>
    </citation>
    <scope>NUCLEOTIDE SEQUENCE [LARGE SCALE GENOMIC DNA]</scope>
</reference>
<dbReference type="EMBL" id="DF820456">
    <property type="protein sequence ID" value="GAK50639.1"/>
    <property type="molecule type" value="Genomic_DNA"/>
</dbReference>
<keyword evidence="2" id="KW-1185">Reference proteome</keyword>
<protein>
    <submittedName>
        <fullName evidence="1">Uncharacterized protein</fullName>
    </submittedName>
</protein>
<dbReference type="STRING" id="1499966.U14_01872"/>
<evidence type="ECO:0000313" key="2">
    <source>
        <dbReference type="Proteomes" id="UP000030700"/>
    </source>
</evidence>
<evidence type="ECO:0000313" key="1">
    <source>
        <dbReference type="EMBL" id="GAK50639.1"/>
    </source>
</evidence>
<sequence length="70" mass="7645">MKKTLDGIVKFRDIGMGCWELLTGDGQSFELIGDESLFQDGKPAKLHGKIRTDLMSAGNIGPIFEVDSSE</sequence>
<dbReference type="HOGENOM" id="CLU_177665_1_0_0"/>